<dbReference type="GO" id="GO:0016747">
    <property type="term" value="F:acyltransferase activity, transferring groups other than amino-acyl groups"/>
    <property type="evidence" value="ECO:0007669"/>
    <property type="project" value="InterPro"/>
</dbReference>
<dbReference type="InterPro" id="IPR036397">
    <property type="entry name" value="RNaseH_sf"/>
</dbReference>
<dbReference type="PANTHER" id="PTHR20958">
    <property type="entry name" value="GLYCINE N-ACYLTRANSFERASE-LIKE PROTEIN"/>
    <property type="match status" value="1"/>
</dbReference>
<protein>
    <recommendedName>
        <fullName evidence="1">GCN5-related N-acetyltransferase Rv2170-like domain-containing protein</fullName>
    </recommendedName>
</protein>
<dbReference type="EMBL" id="LNIX01000005">
    <property type="protein sequence ID" value="OXA54566.1"/>
    <property type="molecule type" value="Genomic_DNA"/>
</dbReference>
<proteinExistence type="predicted"/>
<dbReference type="AlphaFoldDB" id="A0A226ED40"/>
<sequence>MGSNRKPGKFRELGDEELPRLESALVKHLPKSSQVLNIVRQKILQLIKEPTISDVFLYEDDEAQDFDKWGDPFVVCIQKNIHSEYCILLRQPELIPINSGIMQAFEELIEWDRTHIFGSIPQAFLDSYLREILEKKGIKYKDNPCDAHVLDVDTALKYDKEYTYQDSHKDEITMSVSAIRQINADVDQILENYDWALPHSKGHLFATIHNLGSTGVYTVTPNGDPDLASYAVHSPVGLLQILHTEDAFRRRGLGIVVMKALSRKVAELGLIPRAECMVYNDASRQVQLKAGMVFVDKINWILCRQEYDVKKWKKMNSNEYLVSLDETLFSLQDTNGQRKVYYTINAEKKSQRLAIPHAENFCKKFMVVGALSGRGTLPLIKVPQKVKDTKNVIVHHDAASSHTARLTQDYAKDLKLRISKKKIFLRRPRTFLGVWKVVQDKWCKVDVVLVKSVYNSWNRRWGLVDREKGSHIEHVRDLYSKPFKTY</sequence>
<dbReference type="GO" id="GO:0003676">
    <property type="term" value="F:nucleic acid binding"/>
    <property type="evidence" value="ECO:0007669"/>
    <property type="project" value="InterPro"/>
</dbReference>
<gene>
    <name evidence="2" type="ORF">Fcan01_11701</name>
</gene>
<dbReference type="OrthoDB" id="61870at2759"/>
<dbReference type="Gene3D" id="3.30.420.10">
    <property type="entry name" value="Ribonuclease H-like superfamily/Ribonuclease H"/>
    <property type="match status" value="2"/>
</dbReference>
<dbReference type="InterPro" id="IPR016181">
    <property type="entry name" value="Acyl_CoA_acyltransferase"/>
</dbReference>
<keyword evidence="3" id="KW-1185">Reference proteome</keyword>
<reference evidence="2 3" key="1">
    <citation type="submission" date="2015-12" db="EMBL/GenBank/DDBJ databases">
        <title>The genome of Folsomia candida.</title>
        <authorList>
            <person name="Faddeeva A."/>
            <person name="Derks M.F."/>
            <person name="Anvar Y."/>
            <person name="Smit S."/>
            <person name="Van Straalen N."/>
            <person name="Roelofs D."/>
        </authorList>
    </citation>
    <scope>NUCLEOTIDE SEQUENCE [LARGE SCALE GENOMIC DNA]</scope>
    <source>
        <strain evidence="2 3">VU population</strain>
        <tissue evidence="2">Whole body</tissue>
    </source>
</reference>
<evidence type="ECO:0000259" key="1">
    <source>
        <dbReference type="Pfam" id="PF08445"/>
    </source>
</evidence>
<organism evidence="2 3">
    <name type="scientific">Folsomia candida</name>
    <name type="common">Springtail</name>
    <dbReference type="NCBI Taxonomy" id="158441"/>
    <lineage>
        <taxon>Eukaryota</taxon>
        <taxon>Metazoa</taxon>
        <taxon>Ecdysozoa</taxon>
        <taxon>Arthropoda</taxon>
        <taxon>Hexapoda</taxon>
        <taxon>Collembola</taxon>
        <taxon>Entomobryomorpha</taxon>
        <taxon>Isotomoidea</taxon>
        <taxon>Isotomidae</taxon>
        <taxon>Proisotominae</taxon>
        <taxon>Folsomia</taxon>
    </lineage>
</organism>
<accession>A0A226ED40</accession>
<dbReference type="PANTHER" id="PTHR20958:SF6">
    <property type="entry name" value="GLYCINE N-ACYLTRANSFERASE-LIKE PROTEIN"/>
    <property type="match status" value="1"/>
</dbReference>
<dbReference type="Gene3D" id="3.40.630.30">
    <property type="match status" value="1"/>
</dbReference>
<comment type="caution">
    <text evidence="2">The sequence shown here is derived from an EMBL/GenBank/DDBJ whole genome shotgun (WGS) entry which is preliminary data.</text>
</comment>
<dbReference type="InterPro" id="IPR013653">
    <property type="entry name" value="GCN5-like_dom"/>
</dbReference>
<evidence type="ECO:0000313" key="2">
    <source>
        <dbReference type="EMBL" id="OXA54566.1"/>
    </source>
</evidence>
<dbReference type="Proteomes" id="UP000198287">
    <property type="component" value="Unassembled WGS sequence"/>
</dbReference>
<name>A0A226ED40_FOLCA</name>
<dbReference type="SUPFAM" id="SSF55729">
    <property type="entry name" value="Acyl-CoA N-acyltransferases (Nat)"/>
    <property type="match status" value="1"/>
</dbReference>
<feature type="domain" description="GCN5-related N-acetyltransferase Rv2170-like" evidence="1">
    <location>
        <begin position="227"/>
        <end position="292"/>
    </location>
</feature>
<dbReference type="InterPro" id="IPR053225">
    <property type="entry name" value="Acyl-CoA_N-acyltransferase"/>
</dbReference>
<dbReference type="Pfam" id="PF08445">
    <property type="entry name" value="FR47"/>
    <property type="match status" value="1"/>
</dbReference>
<evidence type="ECO:0000313" key="3">
    <source>
        <dbReference type="Proteomes" id="UP000198287"/>
    </source>
</evidence>